<dbReference type="RefSeq" id="WP_237379167.1">
    <property type="nucleotide sequence ID" value="NZ_CP071793.1"/>
</dbReference>
<evidence type="ECO:0000313" key="2">
    <source>
        <dbReference type="Proteomes" id="UP000663929"/>
    </source>
</evidence>
<protein>
    <submittedName>
        <fullName evidence="1">Uncharacterized protein</fullName>
    </submittedName>
</protein>
<dbReference type="AlphaFoldDB" id="A0A8A4THY6"/>
<keyword evidence="2" id="KW-1185">Reference proteome</keyword>
<sequence length="125" mass="14124">MLNGDQAVFDLHELALFAPEETVPLSSQRELAFRVRWALDYRWQARIRVEPGVSLHFDARDLAFRNDFGAHRFTLDADGTGLHLDQRFSRHVLEREAGADADFRALLASQVAAYPQLVVVFSGSP</sequence>
<dbReference type="Proteomes" id="UP000663929">
    <property type="component" value="Chromosome"/>
</dbReference>
<dbReference type="KEGG" id="scor:J3U87_28450"/>
<organism evidence="1 2">
    <name type="scientific">Sulfidibacter corallicola</name>
    <dbReference type="NCBI Taxonomy" id="2818388"/>
    <lineage>
        <taxon>Bacteria</taxon>
        <taxon>Pseudomonadati</taxon>
        <taxon>Acidobacteriota</taxon>
        <taxon>Holophagae</taxon>
        <taxon>Acanthopleuribacterales</taxon>
        <taxon>Acanthopleuribacteraceae</taxon>
        <taxon>Sulfidibacter</taxon>
    </lineage>
</organism>
<accession>A0A8A4THY6</accession>
<evidence type="ECO:0000313" key="1">
    <source>
        <dbReference type="EMBL" id="QTD49536.1"/>
    </source>
</evidence>
<reference evidence="1" key="1">
    <citation type="submission" date="2021-03" db="EMBL/GenBank/DDBJ databases">
        <title>Acanthopleuribacteraceae sp. M133.</title>
        <authorList>
            <person name="Wang G."/>
        </authorList>
    </citation>
    <scope>NUCLEOTIDE SEQUENCE</scope>
    <source>
        <strain evidence="1">M133</strain>
    </source>
</reference>
<name>A0A8A4THY6_SULCO</name>
<proteinExistence type="predicted"/>
<gene>
    <name evidence="1" type="ORF">J3U87_28450</name>
</gene>
<dbReference type="EMBL" id="CP071793">
    <property type="protein sequence ID" value="QTD49536.1"/>
    <property type="molecule type" value="Genomic_DNA"/>
</dbReference>